<dbReference type="EMBL" id="MCOG01000244">
    <property type="protein sequence ID" value="ORY22644.1"/>
    <property type="molecule type" value="Genomic_DNA"/>
</dbReference>
<organism evidence="2 3">
    <name type="scientific">Neocallimastix californiae</name>
    <dbReference type="NCBI Taxonomy" id="1754190"/>
    <lineage>
        <taxon>Eukaryota</taxon>
        <taxon>Fungi</taxon>
        <taxon>Fungi incertae sedis</taxon>
        <taxon>Chytridiomycota</taxon>
        <taxon>Chytridiomycota incertae sedis</taxon>
        <taxon>Neocallimastigomycetes</taxon>
        <taxon>Neocallimastigales</taxon>
        <taxon>Neocallimastigaceae</taxon>
        <taxon>Neocallimastix</taxon>
    </lineage>
</organism>
<feature type="transmembrane region" description="Helical" evidence="1">
    <location>
        <begin position="109"/>
        <end position="126"/>
    </location>
</feature>
<keyword evidence="1" id="KW-0812">Transmembrane</keyword>
<proteinExistence type="predicted"/>
<feature type="transmembrane region" description="Helical" evidence="1">
    <location>
        <begin position="24"/>
        <end position="43"/>
    </location>
</feature>
<keyword evidence="1" id="KW-0472">Membrane</keyword>
<name>A0A1Y2AJH4_9FUNG</name>
<keyword evidence="1" id="KW-1133">Transmembrane helix</keyword>
<sequence>MDFTDIMDHIIHPKSFLGIADLRVGTFFLALVNFILILLRFNLPSFSLDWIVTLVLTILFLVCTGYGWWGAYIRSAKHVQWYYYFCIVNFIIAVCNCVLCFFTFRIMEFIRSFIHLIISIYTYGIVKSFLEELNGDNTAATTAAAAV</sequence>
<accession>A0A1Y2AJH4</accession>
<evidence type="ECO:0000256" key="1">
    <source>
        <dbReference type="SAM" id="Phobius"/>
    </source>
</evidence>
<protein>
    <submittedName>
        <fullName evidence="2">Uncharacterized protein</fullName>
    </submittedName>
</protein>
<evidence type="ECO:0000313" key="2">
    <source>
        <dbReference type="EMBL" id="ORY22644.1"/>
    </source>
</evidence>
<evidence type="ECO:0000313" key="3">
    <source>
        <dbReference type="Proteomes" id="UP000193920"/>
    </source>
</evidence>
<keyword evidence="3" id="KW-1185">Reference proteome</keyword>
<comment type="caution">
    <text evidence="2">The sequence shown here is derived from an EMBL/GenBank/DDBJ whole genome shotgun (WGS) entry which is preliminary data.</text>
</comment>
<dbReference type="AlphaFoldDB" id="A0A1Y2AJH4"/>
<gene>
    <name evidence="2" type="ORF">LY90DRAFT_675795</name>
</gene>
<dbReference type="Proteomes" id="UP000193920">
    <property type="component" value="Unassembled WGS sequence"/>
</dbReference>
<feature type="transmembrane region" description="Helical" evidence="1">
    <location>
        <begin position="50"/>
        <end position="69"/>
    </location>
</feature>
<reference evidence="2 3" key="1">
    <citation type="submission" date="2016-08" db="EMBL/GenBank/DDBJ databases">
        <title>A Parts List for Fungal Cellulosomes Revealed by Comparative Genomics.</title>
        <authorList>
            <consortium name="DOE Joint Genome Institute"/>
            <person name="Haitjema C.H."/>
            <person name="Gilmore S.P."/>
            <person name="Henske J.K."/>
            <person name="Solomon K.V."/>
            <person name="De Groot R."/>
            <person name="Kuo A."/>
            <person name="Mondo S.J."/>
            <person name="Salamov A.A."/>
            <person name="Labutti K."/>
            <person name="Zhao Z."/>
            <person name="Chiniquy J."/>
            <person name="Barry K."/>
            <person name="Brewer H.M."/>
            <person name="Purvine S.O."/>
            <person name="Wright A.T."/>
            <person name="Boxma B."/>
            <person name="Van Alen T."/>
            <person name="Hackstein J.H."/>
            <person name="Baker S.E."/>
            <person name="Grigoriev I.V."/>
            <person name="O'Malley M.A."/>
        </authorList>
    </citation>
    <scope>NUCLEOTIDE SEQUENCE [LARGE SCALE GENOMIC DNA]</scope>
    <source>
        <strain evidence="2 3">G1</strain>
    </source>
</reference>
<feature type="transmembrane region" description="Helical" evidence="1">
    <location>
        <begin position="81"/>
        <end position="102"/>
    </location>
</feature>